<keyword evidence="10 11" id="KW-0807">Transducer</keyword>
<organism evidence="14 15">
    <name type="scientific">Chiloscyllium punctatum</name>
    <name type="common">Brownbanded bambooshark</name>
    <name type="synonym">Hemiscyllium punctatum</name>
    <dbReference type="NCBI Taxonomy" id="137246"/>
    <lineage>
        <taxon>Eukaryota</taxon>
        <taxon>Metazoa</taxon>
        <taxon>Chordata</taxon>
        <taxon>Craniata</taxon>
        <taxon>Vertebrata</taxon>
        <taxon>Chondrichthyes</taxon>
        <taxon>Elasmobranchii</taxon>
        <taxon>Galeomorphii</taxon>
        <taxon>Galeoidea</taxon>
        <taxon>Orectolobiformes</taxon>
        <taxon>Hemiscylliidae</taxon>
        <taxon>Chiloscyllium</taxon>
    </lineage>
</organism>
<evidence type="ECO:0000256" key="8">
    <source>
        <dbReference type="ARBA" id="ARBA00023170"/>
    </source>
</evidence>
<keyword evidence="15" id="KW-1185">Reference proteome</keyword>
<dbReference type="InterPro" id="IPR047143">
    <property type="entry name" value="GPER1-like"/>
</dbReference>
<keyword evidence="9" id="KW-0325">Glycoprotein</keyword>
<accession>A0A401RFX3</accession>
<dbReference type="GO" id="GO:0001525">
    <property type="term" value="P:angiogenesis"/>
    <property type="evidence" value="ECO:0007669"/>
    <property type="project" value="InterPro"/>
</dbReference>
<dbReference type="FunFam" id="1.20.1070.10:FF:000141">
    <property type="entry name" value="atypical chemokine receptor 3"/>
    <property type="match status" value="1"/>
</dbReference>
<dbReference type="GO" id="GO:0019956">
    <property type="term" value="F:chemokine binding"/>
    <property type="evidence" value="ECO:0007669"/>
    <property type="project" value="InterPro"/>
</dbReference>
<dbReference type="InterPro" id="IPR001416">
    <property type="entry name" value="ACKR3"/>
</dbReference>
<dbReference type="SUPFAM" id="SSF81321">
    <property type="entry name" value="Family A G protein-coupled receptor-like"/>
    <property type="match status" value="1"/>
</dbReference>
<evidence type="ECO:0000256" key="3">
    <source>
        <dbReference type="ARBA" id="ARBA00022692"/>
    </source>
</evidence>
<dbReference type="PROSITE" id="PS50262">
    <property type="entry name" value="G_PROTEIN_RECEP_F1_2"/>
    <property type="match status" value="1"/>
</dbReference>
<keyword evidence="2" id="KW-1003">Cell membrane</keyword>
<evidence type="ECO:0000256" key="5">
    <source>
        <dbReference type="ARBA" id="ARBA00023040"/>
    </source>
</evidence>
<dbReference type="PRINTS" id="PR00237">
    <property type="entry name" value="GPCRRHODOPSN"/>
</dbReference>
<dbReference type="Pfam" id="PF00001">
    <property type="entry name" value="7tm_1"/>
    <property type="match status" value="1"/>
</dbReference>
<dbReference type="GO" id="GO:0004930">
    <property type="term" value="F:G protein-coupled receptor activity"/>
    <property type="evidence" value="ECO:0007669"/>
    <property type="project" value="UniProtKB-KW"/>
</dbReference>
<feature type="transmembrane region" description="Helical" evidence="12">
    <location>
        <begin position="91"/>
        <end position="112"/>
    </location>
</feature>
<evidence type="ECO:0000256" key="6">
    <source>
        <dbReference type="ARBA" id="ARBA00023136"/>
    </source>
</evidence>
<dbReference type="OMA" id="CRPVYPP"/>
<evidence type="ECO:0000256" key="7">
    <source>
        <dbReference type="ARBA" id="ARBA00023157"/>
    </source>
</evidence>
<dbReference type="GO" id="GO:0001570">
    <property type="term" value="P:vasculogenesis"/>
    <property type="evidence" value="ECO:0007669"/>
    <property type="project" value="InterPro"/>
</dbReference>
<feature type="transmembrane region" description="Helical" evidence="12">
    <location>
        <begin position="333"/>
        <end position="359"/>
    </location>
</feature>
<dbReference type="Gene3D" id="1.20.1070.10">
    <property type="entry name" value="Rhodopsin 7-helix transmembrane proteins"/>
    <property type="match status" value="1"/>
</dbReference>
<dbReference type="InterPro" id="IPR000276">
    <property type="entry name" value="GPCR_Rhodpsn"/>
</dbReference>
<dbReference type="AlphaFoldDB" id="A0A401RFX3"/>
<feature type="transmembrane region" description="Helical" evidence="12">
    <location>
        <begin position="249"/>
        <end position="275"/>
    </location>
</feature>
<evidence type="ECO:0000313" key="14">
    <source>
        <dbReference type="EMBL" id="GCC17049.1"/>
    </source>
</evidence>
<evidence type="ECO:0000256" key="10">
    <source>
        <dbReference type="ARBA" id="ARBA00023224"/>
    </source>
</evidence>
<feature type="transmembrane region" description="Helical" evidence="12">
    <location>
        <begin position="124"/>
        <end position="143"/>
    </location>
</feature>
<keyword evidence="8 11" id="KW-0675">Receptor</keyword>
<dbReference type="PANTHER" id="PTHR24226:SF5">
    <property type="entry name" value="CHEMOKINE (C-X-C MOTIF) RECEPTOR 7"/>
    <property type="match status" value="1"/>
</dbReference>
<name>A0A401RFX3_CHIPU</name>
<dbReference type="GO" id="GO:0005886">
    <property type="term" value="C:plasma membrane"/>
    <property type="evidence" value="ECO:0007669"/>
    <property type="project" value="UniProtKB-SubCell"/>
</dbReference>
<dbReference type="EMBL" id="BEZZ01001285">
    <property type="protein sequence ID" value="GCC17049.1"/>
    <property type="molecule type" value="Genomic_DNA"/>
</dbReference>
<proteinExistence type="inferred from homology"/>
<dbReference type="Proteomes" id="UP000287033">
    <property type="component" value="Unassembled WGS sequence"/>
</dbReference>
<keyword evidence="5 11" id="KW-0297">G-protein coupled receptor</keyword>
<dbReference type="PRINTS" id="PR00646">
    <property type="entry name" value="RDC1ORPHANR"/>
</dbReference>
<reference evidence="14 15" key="1">
    <citation type="journal article" date="2018" name="Nat. Ecol. Evol.">
        <title>Shark genomes provide insights into elasmobranch evolution and the origin of vertebrates.</title>
        <authorList>
            <person name="Hara Y"/>
            <person name="Yamaguchi K"/>
            <person name="Onimaru K"/>
            <person name="Kadota M"/>
            <person name="Koyanagi M"/>
            <person name="Keeley SD"/>
            <person name="Tatsumi K"/>
            <person name="Tanaka K"/>
            <person name="Motone F"/>
            <person name="Kageyama Y"/>
            <person name="Nozu R"/>
            <person name="Adachi N"/>
            <person name="Nishimura O"/>
            <person name="Nakagawa R"/>
            <person name="Tanegashima C"/>
            <person name="Kiyatake I"/>
            <person name="Matsumoto R"/>
            <person name="Murakumo K"/>
            <person name="Nishida K"/>
            <person name="Terakita A"/>
            <person name="Kuratani S"/>
            <person name="Sato K"/>
            <person name="Hyodo S Kuraku.S."/>
        </authorList>
    </citation>
    <scope>NUCLEOTIDE SEQUENCE [LARGE SCALE GENOMIC DNA]</scope>
</reference>
<feature type="domain" description="G-protein coupled receptors family 1 profile" evidence="13">
    <location>
        <begin position="103"/>
        <end position="356"/>
    </location>
</feature>
<feature type="transmembrane region" description="Helical" evidence="12">
    <location>
        <begin position="163"/>
        <end position="186"/>
    </location>
</feature>
<comment type="subcellular location">
    <subcellularLocation>
        <location evidence="1">Cell membrane</location>
        <topology evidence="1">Multi-pass membrane protein</topology>
    </subcellularLocation>
</comment>
<evidence type="ECO:0000256" key="2">
    <source>
        <dbReference type="ARBA" id="ARBA00022475"/>
    </source>
</evidence>
<evidence type="ECO:0000256" key="1">
    <source>
        <dbReference type="ARBA" id="ARBA00004651"/>
    </source>
</evidence>
<dbReference type="STRING" id="137246.A0A401RFX3"/>
<feature type="transmembrane region" description="Helical" evidence="12">
    <location>
        <begin position="295"/>
        <end position="321"/>
    </location>
</feature>
<dbReference type="GO" id="GO:0015026">
    <property type="term" value="F:coreceptor activity"/>
    <property type="evidence" value="ECO:0007669"/>
    <property type="project" value="InterPro"/>
</dbReference>
<sequence>MASGHLFMPIFNIHSEERERRIADLSEILSYLITMTAADLISIWDYWDEQNLTTMNQTWTTCVNDSDCLTWEIFHCLHNFSKNAILHTISFFYILIFVIGLVANIVVVYVNVKAKRSRYETHFYILNLAIADLCVVVTLPFWVTSLIQHGTWPFGQFMCKSTHLIFSVNLFGSIFFLTCMSVDRYISMVWFRDSIDHKKDLIRKIICMFVWIFAFLISLPDFFFLKVTPNYQNKPICHLAYPEENFREWMAGMEMICIIVGFIIPFAIIAIFYFLLATAIPVTSDPERKNSRKIIFVYVIIFLICWLPYHSILFLDFLWFLNLLSFSCELENFVYMAFHITQCLSLVHCCANPILYSFINKNYRYDLMKAFIVKYSVKSGITRLKDTTETECSMLEAVA</sequence>
<evidence type="ECO:0000313" key="15">
    <source>
        <dbReference type="Proteomes" id="UP000287033"/>
    </source>
</evidence>
<evidence type="ECO:0000256" key="11">
    <source>
        <dbReference type="RuleBase" id="RU000688"/>
    </source>
</evidence>
<evidence type="ECO:0000259" key="13">
    <source>
        <dbReference type="PROSITE" id="PS50262"/>
    </source>
</evidence>
<keyword evidence="6 12" id="KW-0472">Membrane</keyword>
<dbReference type="PANTHER" id="PTHR24226">
    <property type="entry name" value="G-PROTEIN COUPLED RECEPTOR 182 AND ESTROGEN RECEPTOR 1"/>
    <property type="match status" value="1"/>
</dbReference>
<keyword evidence="4 12" id="KW-1133">Transmembrane helix</keyword>
<dbReference type="InterPro" id="IPR017452">
    <property type="entry name" value="GPCR_Rhodpsn_7TM"/>
</dbReference>
<comment type="caution">
    <text evidence="14">The sequence shown here is derived from an EMBL/GenBank/DDBJ whole genome shotgun (WGS) entry which is preliminary data.</text>
</comment>
<feature type="transmembrane region" description="Helical" evidence="12">
    <location>
        <begin position="206"/>
        <end position="225"/>
    </location>
</feature>
<keyword evidence="3 11" id="KW-0812">Transmembrane</keyword>
<evidence type="ECO:0000256" key="9">
    <source>
        <dbReference type="ARBA" id="ARBA00023180"/>
    </source>
</evidence>
<dbReference type="GO" id="GO:0006935">
    <property type="term" value="P:chemotaxis"/>
    <property type="evidence" value="ECO:0007669"/>
    <property type="project" value="InterPro"/>
</dbReference>
<gene>
    <name evidence="14" type="ORF">chiPu_0017428</name>
</gene>
<dbReference type="PROSITE" id="PS00237">
    <property type="entry name" value="G_PROTEIN_RECEP_F1_1"/>
    <property type="match status" value="1"/>
</dbReference>
<evidence type="ECO:0000256" key="12">
    <source>
        <dbReference type="SAM" id="Phobius"/>
    </source>
</evidence>
<evidence type="ECO:0000256" key="4">
    <source>
        <dbReference type="ARBA" id="ARBA00022989"/>
    </source>
</evidence>
<protein>
    <recommendedName>
        <fullName evidence="13">G-protein coupled receptors family 1 profile domain-containing protein</fullName>
    </recommendedName>
</protein>
<comment type="similarity">
    <text evidence="11">Belongs to the G-protein coupled receptor 1 family.</text>
</comment>
<dbReference type="OrthoDB" id="5963140at2759"/>
<keyword evidence="7" id="KW-1015">Disulfide bond</keyword>